<evidence type="ECO:0000256" key="11">
    <source>
        <dbReference type="SAM" id="Phobius"/>
    </source>
</evidence>
<evidence type="ECO:0000256" key="3">
    <source>
        <dbReference type="ARBA" id="ARBA00012438"/>
    </source>
</evidence>
<dbReference type="SUPFAM" id="SSF55874">
    <property type="entry name" value="ATPase domain of HSP90 chaperone/DNA topoisomerase II/histidine kinase"/>
    <property type="match status" value="1"/>
</dbReference>
<dbReference type="SMART" id="SM00387">
    <property type="entry name" value="HATPase_c"/>
    <property type="match status" value="1"/>
</dbReference>
<dbReference type="RefSeq" id="WP_377122443.1">
    <property type="nucleotide sequence ID" value="NZ_JBHRSD010000011.1"/>
</dbReference>
<keyword evidence="11" id="KW-0472">Membrane</keyword>
<dbReference type="InterPro" id="IPR004358">
    <property type="entry name" value="Sig_transdc_His_kin-like_C"/>
</dbReference>
<dbReference type="SMART" id="SM00388">
    <property type="entry name" value="HisKA"/>
    <property type="match status" value="1"/>
</dbReference>
<keyword evidence="15" id="KW-1185">Reference proteome</keyword>
<dbReference type="Pfam" id="PF02518">
    <property type="entry name" value="HATPase_c"/>
    <property type="match status" value="1"/>
</dbReference>
<name>A0ABV7CI83_9GAMM</name>
<dbReference type="Proteomes" id="UP001595453">
    <property type="component" value="Unassembled WGS sequence"/>
</dbReference>
<organism evidence="14 15">
    <name type="scientific">Pseudoalteromonas fenneropenaei</name>
    <dbReference type="NCBI Taxonomy" id="1737459"/>
    <lineage>
        <taxon>Bacteria</taxon>
        <taxon>Pseudomonadati</taxon>
        <taxon>Pseudomonadota</taxon>
        <taxon>Gammaproteobacteria</taxon>
        <taxon>Alteromonadales</taxon>
        <taxon>Pseudoalteromonadaceae</taxon>
        <taxon>Pseudoalteromonas</taxon>
    </lineage>
</organism>
<dbReference type="Gene3D" id="3.30.565.10">
    <property type="entry name" value="Histidine kinase-like ATPase, C-terminal domain"/>
    <property type="match status" value="1"/>
</dbReference>
<dbReference type="InterPro" id="IPR005467">
    <property type="entry name" value="His_kinase_dom"/>
</dbReference>
<dbReference type="InterPro" id="IPR036890">
    <property type="entry name" value="HATPase_C_sf"/>
</dbReference>
<evidence type="ECO:0000256" key="4">
    <source>
        <dbReference type="ARBA" id="ARBA00022475"/>
    </source>
</evidence>
<evidence type="ECO:0000256" key="1">
    <source>
        <dbReference type="ARBA" id="ARBA00000085"/>
    </source>
</evidence>
<evidence type="ECO:0000259" key="12">
    <source>
        <dbReference type="PROSITE" id="PS50109"/>
    </source>
</evidence>
<dbReference type="SMART" id="SM00304">
    <property type="entry name" value="HAMP"/>
    <property type="match status" value="1"/>
</dbReference>
<feature type="domain" description="HAMP" evidence="13">
    <location>
        <begin position="155"/>
        <end position="207"/>
    </location>
</feature>
<evidence type="ECO:0000256" key="9">
    <source>
        <dbReference type="ARBA" id="ARBA00022840"/>
    </source>
</evidence>
<comment type="catalytic activity">
    <reaction evidence="1">
        <text>ATP + protein L-histidine = ADP + protein N-phospho-L-histidine.</text>
        <dbReference type="EC" id="2.7.13.3"/>
    </reaction>
</comment>
<feature type="transmembrane region" description="Helical" evidence="11">
    <location>
        <begin position="136"/>
        <end position="154"/>
    </location>
</feature>
<dbReference type="EMBL" id="JBHRSD010000011">
    <property type="protein sequence ID" value="MFC3032240.1"/>
    <property type="molecule type" value="Genomic_DNA"/>
</dbReference>
<keyword evidence="9 14" id="KW-0067">ATP-binding</keyword>
<dbReference type="InterPro" id="IPR003661">
    <property type="entry name" value="HisK_dim/P_dom"/>
</dbReference>
<accession>A0ABV7CI83</accession>
<evidence type="ECO:0000256" key="6">
    <source>
        <dbReference type="ARBA" id="ARBA00022679"/>
    </source>
</evidence>
<dbReference type="SUPFAM" id="SSF47384">
    <property type="entry name" value="Homodimeric domain of signal transducing histidine kinase"/>
    <property type="match status" value="1"/>
</dbReference>
<evidence type="ECO:0000256" key="8">
    <source>
        <dbReference type="ARBA" id="ARBA00022777"/>
    </source>
</evidence>
<dbReference type="PANTHER" id="PTHR44936">
    <property type="entry name" value="SENSOR PROTEIN CREC"/>
    <property type="match status" value="1"/>
</dbReference>
<keyword evidence="10" id="KW-0175">Coiled coil</keyword>
<dbReference type="EC" id="2.7.13.3" evidence="3"/>
<evidence type="ECO:0000256" key="2">
    <source>
        <dbReference type="ARBA" id="ARBA00004651"/>
    </source>
</evidence>
<proteinExistence type="predicted"/>
<reference evidence="15" key="1">
    <citation type="journal article" date="2019" name="Int. J. Syst. Evol. Microbiol.">
        <title>The Global Catalogue of Microorganisms (GCM) 10K type strain sequencing project: providing services to taxonomists for standard genome sequencing and annotation.</title>
        <authorList>
            <consortium name="The Broad Institute Genomics Platform"/>
            <consortium name="The Broad Institute Genome Sequencing Center for Infectious Disease"/>
            <person name="Wu L."/>
            <person name="Ma J."/>
        </authorList>
    </citation>
    <scope>NUCLEOTIDE SEQUENCE [LARGE SCALE GENOMIC DNA]</scope>
    <source>
        <strain evidence="15">KCTC 42730</strain>
    </source>
</reference>
<gene>
    <name evidence="14" type="ORF">ACFOEE_06905</name>
</gene>
<keyword evidence="5" id="KW-0597">Phosphoprotein</keyword>
<sequence length="433" mass="48443">MRKLYFYLLASALLSLVILGWLIDSFSQQALPVEDRFAWESKIAAGISAQLAKAPPPERQALAAQFATSFALDIALKGGNSLALPNELKTDILEPQGLILEDQVGYYLLKSVPALMPDYLELRLSKPDELFEDNDMLLTLMFYAGVCIFMWFILAPLAKRLTQLTNAAKAFASGDLSARIEVNHFTYIQDVELTFNRMANQIEKLLAENKLMASSLSHDIRTPVACLRFGVDAALDAEDFSAAKTYLERMERDLDQMEAMLKSYLSFATLEQKAQQLNFETTSLAPYLASVADQMLPKARERNITITTFCHQQVSISADLHWLARALGNLLSNACDFAQSQIQLSAVVRNKQVFIYVEDDGAGIAKENWSKVFNPFYQEQNHRNRAGQSYGLGLAIVAKVADWHHGAVEVCQSEVLHGAKFIFSFPLQPLRKL</sequence>
<protein>
    <recommendedName>
        <fullName evidence="3">histidine kinase</fullName>
        <ecNumber evidence="3">2.7.13.3</ecNumber>
    </recommendedName>
</protein>
<keyword evidence="7" id="KW-0547">Nucleotide-binding</keyword>
<dbReference type="PRINTS" id="PR00344">
    <property type="entry name" value="BCTRLSENSOR"/>
</dbReference>
<feature type="domain" description="Histidine kinase" evidence="12">
    <location>
        <begin position="215"/>
        <end position="429"/>
    </location>
</feature>
<dbReference type="InterPro" id="IPR003660">
    <property type="entry name" value="HAMP_dom"/>
</dbReference>
<evidence type="ECO:0000256" key="7">
    <source>
        <dbReference type="ARBA" id="ARBA00022741"/>
    </source>
</evidence>
<dbReference type="CDD" id="cd06225">
    <property type="entry name" value="HAMP"/>
    <property type="match status" value="1"/>
</dbReference>
<keyword evidence="8" id="KW-0418">Kinase</keyword>
<dbReference type="PROSITE" id="PS50885">
    <property type="entry name" value="HAMP"/>
    <property type="match status" value="1"/>
</dbReference>
<evidence type="ECO:0000313" key="15">
    <source>
        <dbReference type="Proteomes" id="UP001595453"/>
    </source>
</evidence>
<keyword evidence="4" id="KW-1003">Cell membrane</keyword>
<dbReference type="GO" id="GO:0005524">
    <property type="term" value="F:ATP binding"/>
    <property type="evidence" value="ECO:0007669"/>
    <property type="project" value="UniProtKB-KW"/>
</dbReference>
<comment type="subcellular location">
    <subcellularLocation>
        <location evidence="2">Cell membrane</location>
        <topology evidence="2">Multi-pass membrane protein</topology>
    </subcellularLocation>
</comment>
<evidence type="ECO:0000259" key="13">
    <source>
        <dbReference type="PROSITE" id="PS50885"/>
    </source>
</evidence>
<dbReference type="PANTHER" id="PTHR44936:SF10">
    <property type="entry name" value="SENSOR PROTEIN RSTB"/>
    <property type="match status" value="1"/>
</dbReference>
<keyword evidence="11" id="KW-1133">Transmembrane helix</keyword>
<keyword evidence="6" id="KW-0808">Transferase</keyword>
<dbReference type="InterPro" id="IPR003594">
    <property type="entry name" value="HATPase_dom"/>
</dbReference>
<dbReference type="CDD" id="cd00082">
    <property type="entry name" value="HisKA"/>
    <property type="match status" value="1"/>
</dbReference>
<evidence type="ECO:0000256" key="10">
    <source>
        <dbReference type="SAM" id="Coils"/>
    </source>
</evidence>
<feature type="transmembrane region" description="Helical" evidence="11">
    <location>
        <begin position="5"/>
        <end position="23"/>
    </location>
</feature>
<dbReference type="Pfam" id="PF00512">
    <property type="entry name" value="HisKA"/>
    <property type="match status" value="1"/>
</dbReference>
<keyword evidence="11" id="KW-0812">Transmembrane</keyword>
<dbReference type="InterPro" id="IPR050980">
    <property type="entry name" value="2C_sensor_his_kinase"/>
</dbReference>
<dbReference type="InterPro" id="IPR036097">
    <property type="entry name" value="HisK_dim/P_sf"/>
</dbReference>
<dbReference type="PROSITE" id="PS50109">
    <property type="entry name" value="HIS_KIN"/>
    <property type="match status" value="1"/>
</dbReference>
<evidence type="ECO:0000313" key="14">
    <source>
        <dbReference type="EMBL" id="MFC3032240.1"/>
    </source>
</evidence>
<comment type="caution">
    <text evidence="14">The sequence shown here is derived from an EMBL/GenBank/DDBJ whole genome shotgun (WGS) entry which is preliminary data.</text>
</comment>
<dbReference type="Gene3D" id="1.10.287.130">
    <property type="match status" value="1"/>
</dbReference>
<feature type="coiled-coil region" evidence="10">
    <location>
        <begin position="240"/>
        <end position="267"/>
    </location>
</feature>
<evidence type="ECO:0000256" key="5">
    <source>
        <dbReference type="ARBA" id="ARBA00022553"/>
    </source>
</evidence>